<reference evidence="1 2" key="1">
    <citation type="submission" date="2019-11" db="EMBL/GenBank/DDBJ databases">
        <title>Metabolism of dissolved organic matter in forest soils.</title>
        <authorList>
            <person name="Cyle K.T."/>
            <person name="Wilhelm R.C."/>
            <person name="Martinez C.E."/>
        </authorList>
    </citation>
    <scope>NUCLEOTIDE SEQUENCE [LARGE SCALE GENOMIC DNA]</scope>
    <source>
        <strain evidence="1 2">1N</strain>
    </source>
</reference>
<proteinExistence type="predicted"/>
<evidence type="ECO:0000313" key="1">
    <source>
        <dbReference type="EMBL" id="NPT41001.1"/>
    </source>
</evidence>
<organism evidence="1 2">
    <name type="scientific">Paraburkholderia solitsugae</name>
    <dbReference type="NCBI Taxonomy" id="2675748"/>
    <lineage>
        <taxon>Bacteria</taxon>
        <taxon>Pseudomonadati</taxon>
        <taxon>Pseudomonadota</taxon>
        <taxon>Betaproteobacteria</taxon>
        <taxon>Burkholderiales</taxon>
        <taxon>Burkholderiaceae</taxon>
        <taxon>Paraburkholderia</taxon>
    </lineage>
</organism>
<dbReference type="RefSeq" id="WP_172309594.1">
    <property type="nucleotide sequence ID" value="NZ_WOEY01000026.1"/>
</dbReference>
<accession>A0ABX2BJQ7</accession>
<keyword evidence="2" id="KW-1185">Reference proteome</keyword>
<dbReference type="EMBL" id="WOEY01000026">
    <property type="protein sequence ID" value="NPT41001.1"/>
    <property type="molecule type" value="Genomic_DNA"/>
</dbReference>
<name>A0ABX2BJQ7_9BURK</name>
<gene>
    <name evidence="1" type="ORF">GNZ12_06645</name>
</gene>
<dbReference type="Proteomes" id="UP000652198">
    <property type="component" value="Unassembled WGS sequence"/>
</dbReference>
<evidence type="ECO:0000313" key="2">
    <source>
        <dbReference type="Proteomes" id="UP000652198"/>
    </source>
</evidence>
<comment type="caution">
    <text evidence="1">The sequence shown here is derived from an EMBL/GenBank/DDBJ whole genome shotgun (WGS) entry which is preliminary data.</text>
</comment>
<sequence>MFRTVITNHATLGFGIRWAEYTTEIARVVELPRRPASMHEFNYQMKRMSARAGVYILVGHDVAGHPHAYIGQGEDISHRLESHDTIKPKDDWHTAFVCITHNDFMDTERVFLERLFINEVTAAARAKVLNSQTRPIQTYPAERVAECDHILAQFKALLPVVGCNVF</sequence>
<protein>
    <recommendedName>
        <fullName evidence="3">GIY-YIG domain-containing protein</fullName>
    </recommendedName>
</protein>
<evidence type="ECO:0008006" key="3">
    <source>
        <dbReference type="Google" id="ProtNLM"/>
    </source>
</evidence>
<dbReference type="CDD" id="cd10447">
    <property type="entry name" value="GIY-YIG_unchar_2"/>
    <property type="match status" value="1"/>
</dbReference>